<organism evidence="3 4">
    <name type="scientific">Psylliodes chrysocephalus</name>
    <dbReference type="NCBI Taxonomy" id="3402493"/>
    <lineage>
        <taxon>Eukaryota</taxon>
        <taxon>Metazoa</taxon>
        <taxon>Ecdysozoa</taxon>
        <taxon>Arthropoda</taxon>
        <taxon>Hexapoda</taxon>
        <taxon>Insecta</taxon>
        <taxon>Pterygota</taxon>
        <taxon>Neoptera</taxon>
        <taxon>Endopterygota</taxon>
        <taxon>Coleoptera</taxon>
        <taxon>Polyphaga</taxon>
        <taxon>Cucujiformia</taxon>
        <taxon>Chrysomeloidea</taxon>
        <taxon>Chrysomelidae</taxon>
        <taxon>Galerucinae</taxon>
        <taxon>Alticini</taxon>
        <taxon>Psylliodes</taxon>
    </lineage>
</organism>
<dbReference type="Proteomes" id="UP001153636">
    <property type="component" value="Chromosome 6"/>
</dbReference>
<name>A0A9P0D691_9CUCU</name>
<feature type="compositionally biased region" description="Basic and acidic residues" evidence="1">
    <location>
        <begin position="1450"/>
        <end position="1459"/>
    </location>
</feature>
<feature type="region of interest" description="Disordered" evidence="1">
    <location>
        <begin position="232"/>
        <end position="274"/>
    </location>
</feature>
<feature type="region of interest" description="Disordered" evidence="1">
    <location>
        <begin position="1236"/>
        <end position="1459"/>
    </location>
</feature>
<feature type="compositionally biased region" description="Polar residues" evidence="1">
    <location>
        <begin position="1150"/>
        <end position="1163"/>
    </location>
</feature>
<feature type="compositionally biased region" description="Basic and acidic residues" evidence="1">
    <location>
        <begin position="666"/>
        <end position="682"/>
    </location>
</feature>
<dbReference type="EMBL" id="OV651818">
    <property type="protein sequence ID" value="CAH1112196.1"/>
    <property type="molecule type" value="Genomic_DNA"/>
</dbReference>
<feature type="region of interest" description="Disordered" evidence="1">
    <location>
        <begin position="867"/>
        <end position="892"/>
    </location>
</feature>
<feature type="compositionally biased region" description="Low complexity" evidence="1">
    <location>
        <begin position="1386"/>
        <end position="1399"/>
    </location>
</feature>
<proteinExistence type="predicted"/>
<feature type="compositionally biased region" description="Low complexity" evidence="1">
    <location>
        <begin position="635"/>
        <end position="646"/>
    </location>
</feature>
<evidence type="ECO:0000313" key="3">
    <source>
        <dbReference type="EMBL" id="CAH1112196.1"/>
    </source>
</evidence>
<dbReference type="GO" id="GO:0003713">
    <property type="term" value="F:transcription coactivator activity"/>
    <property type="evidence" value="ECO:0007669"/>
    <property type="project" value="InterPro"/>
</dbReference>
<feature type="region of interest" description="Disordered" evidence="1">
    <location>
        <begin position="624"/>
        <end position="682"/>
    </location>
</feature>
<dbReference type="Pfam" id="PF13820">
    <property type="entry name" value="NCOA6_TRADD-N"/>
    <property type="match status" value="1"/>
</dbReference>
<feature type="compositionally biased region" description="Low complexity" evidence="1">
    <location>
        <begin position="255"/>
        <end position="274"/>
    </location>
</feature>
<keyword evidence="4" id="KW-1185">Reference proteome</keyword>
<feature type="compositionally biased region" description="Low complexity" evidence="1">
    <location>
        <begin position="1026"/>
        <end position="1046"/>
    </location>
</feature>
<reference evidence="3" key="1">
    <citation type="submission" date="2022-01" db="EMBL/GenBank/DDBJ databases">
        <authorList>
            <person name="King R."/>
        </authorList>
    </citation>
    <scope>NUCLEOTIDE SEQUENCE</scope>
</reference>
<dbReference type="GO" id="GO:0005667">
    <property type="term" value="C:transcription regulator complex"/>
    <property type="evidence" value="ECO:0007669"/>
    <property type="project" value="TreeGrafter"/>
</dbReference>
<accession>A0A9P0D691</accession>
<dbReference type="OrthoDB" id="5967287at2759"/>
<evidence type="ECO:0000259" key="2">
    <source>
        <dbReference type="Pfam" id="PF13820"/>
    </source>
</evidence>
<feature type="compositionally biased region" description="Polar residues" evidence="1">
    <location>
        <begin position="1241"/>
        <end position="1283"/>
    </location>
</feature>
<feature type="domain" description="Nuclear receptor coactivator 6 TRADD-N" evidence="2">
    <location>
        <begin position="14"/>
        <end position="123"/>
    </location>
</feature>
<protein>
    <recommendedName>
        <fullName evidence="2">Nuclear receptor coactivator 6 TRADD-N domain-containing protein</fullName>
    </recommendedName>
</protein>
<dbReference type="GO" id="GO:0045944">
    <property type="term" value="P:positive regulation of transcription by RNA polymerase II"/>
    <property type="evidence" value="ECO:0007669"/>
    <property type="project" value="TreeGrafter"/>
</dbReference>
<dbReference type="PANTHER" id="PTHR15690">
    <property type="entry name" value="NUCLEAR RECEPTOR COACTIVATOR 6"/>
    <property type="match status" value="1"/>
</dbReference>
<dbReference type="InterPro" id="IPR032715">
    <property type="entry name" value="NCOA6_TRADD-N"/>
</dbReference>
<sequence>MAANSDGYTELSAILTCEGDLSDPRFPTQLNLLVNSLNNILGESVKVHKLEPWNSVRVTLSIPREAALRLRQLANEGSQHLRALGILSVQVEGDQVISLRIATGSEPQEIILRTSQDGSSSSSTTGQADISTFLQTNATSVPASSNNVQVQFKSPNVVCPPDTVVPKVGANTVPPNNVAGSNKPFAGPFPFTSMNQAIHSNRETPFNSLPPPYPAKHPPVTISSPLLVNLLQNDGGKDSGSGIPKTTPPVRTLASSSPDVSTSTVNSSSSSSLMSAASKPISSTQAISSSISPSALTTNTSIRQNSTVMTSTTGMVNKTPPPPPPPQYHRALSNSGMVKQAPGVSHHNMNTISSAVPNSSFSQNTIMSRATQSTAVPLQQNNIYQQQLVNTSTQLKTPIGQPSVATPKHLISQQPVTSPTIFAKGPTAPLMKTVQQRTAIPNMLNNTHPKLLGAQSLPKNPNIYLPQQIKSNYPQSTTPIMPQTVATPSMSSLDMPSSGHNFNNVALRSMPSPPPYSVAISRPWDSLVNNSSSLMDLTPTLTDLKPDDLDALLPSLENELTQSPLPDLPEDFLADHSSIISTTDDLMVNDNRKFLINPLTGELEPQSSGESDTEELKDVFTGLLSPANLSDEDTCSTTRPDTTTDQSDSETRSSDTNKPQRLKNSKTRDRGRDSPALKPEKIKLRLKLEKSEPINPAYKVDVSFINQQPKKGTSSLITAGEELRVPPLHISLRGRNSAVIKNKNKLNPDGTPVKLKVRKNQDHQKMKKNEVGNIVGTLEESGNVNSLMMDASNSSMLSRLAPIDQKKFKKLKANHEHKDVIASLTQESDLKSKFVIHNHYKDKQKERRGSDSDLVKTKKFLDENAISDDKKRRLSQSELPEDDQPVLGSTNVGTIAGLPQKIRKDKVKIKDVFKKDSSKNNKIFNKNFAEKLQTKMVTLPTAGEMNMEAKFKQGLLEGTGEKGIPRPPHRTEIVNHLSTEASARIETPEIIKVIPEPTPINDKSPESDKCNTPNNRKSVDAADKPSVVSVGGVVVSGNGNRSPNSGGNQGEDSGIESMDALSEKSPNQASQSPHADILPPKTQVPNMLDIEAQLAKMEGLNGDSDRIEGTTTGPVEDVNENKCHQDLAAKCCELTCVLQDNIKQDLDSPTLPTNKQSVDSNLVSHKVKKDEDDLEPLPVRVTPALYTYSNPDKSRAGSESPALSDEDSNSCSTTSTLPGNKQSKSLLEQLLIEIPNDHQMVPSSPSPATRSSVRTRALSKLNSPELNSPVTKNPSSRACSTGSTKRKRNESDSSNQSLDETKKKSRRVAAANEASQTADSLVKRQNDSITKTNNLKKHSKVQPEESSDSDEPLSEKVRKTSVTVNTQAKAKPGKTGGPGNVANNNSTPSVPTTGTTTTVAKSAAMVVTTRRSVRSNMPAQNTRSKGETKVLEKVESDASRRKTRSTVSDVENKRKKEVK</sequence>
<dbReference type="PANTHER" id="PTHR15690:SF0">
    <property type="entry name" value="NUCLEAR RECEPTOR COACTIVATOR 6"/>
    <property type="match status" value="1"/>
</dbReference>
<dbReference type="GO" id="GO:0035097">
    <property type="term" value="C:histone methyltransferase complex"/>
    <property type="evidence" value="ECO:0007669"/>
    <property type="project" value="TreeGrafter"/>
</dbReference>
<feature type="region of interest" description="Disordered" evidence="1">
    <location>
        <begin position="1145"/>
        <end position="1222"/>
    </location>
</feature>
<feature type="compositionally biased region" description="Polar residues" evidence="1">
    <location>
        <begin position="1064"/>
        <end position="1073"/>
    </location>
</feature>
<dbReference type="InterPro" id="IPR026638">
    <property type="entry name" value="NCOA6"/>
</dbReference>
<feature type="compositionally biased region" description="Basic and acidic residues" evidence="1">
    <location>
        <begin position="1424"/>
        <end position="1440"/>
    </location>
</feature>
<gene>
    <name evidence="3" type="ORF">PSYICH_LOCUS12038</name>
</gene>
<evidence type="ECO:0000313" key="4">
    <source>
        <dbReference type="Proteomes" id="UP001153636"/>
    </source>
</evidence>
<feature type="compositionally biased region" description="Polar residues" evidence="1">
    <location>
        <begin position="1414"/>
        <end position="1423"/>
    </location>
</feature>
<feature type="compositionally biased region" description="Polar residues" evidence="1">
    <location>
        <begin position="1209"/>
        <end position="1222"/>
    </location>
</feature>
<evidence type="ECO:0000256" key="1">
    <source>
        <dbReference type="SAM" id="MobiDB-lite"/>
    </source>
</evidence>
<feature type="region of interest" description="Disordered" evidence="1">
    <location>
        <begin position="992"/>
        <end position="1081"/>
    </location>
</feature>